<evidence type="ECO:0000259" key="3">
    <source>
        <dbReference type="PROSITE" id="PS50209"/>
    </source>
</evidence>
<feature type="domain" description="CARD" evidence="3">
    <location>
        <begin position="1"/>
        <end position="91"/>
    </location>
</feature>
<proteinExistence type="predicted"/>
<keyword evidence="1" id="KW-0175">Coiled coil</keyword>
<gene>
    <name evidence="4" type="ORF">MAR_032345</name>
</gene>
<dbReference type="PROSITE" id="PS50209">
    <property type="entry name" value="CARD"/>
    <property type="match status" value="1"/>
</dbReference>
<reference evidence="4" key="1">
    <citation type="submission" date="2022-11" db="EMBL/GenBank/DDBJ databases">
        <title>Centuries of genome instability and evolution in soft-shell clam transmissible cancer (bioRxiv).</title>
        <authorList>
            <person name="Hart S.F.M."/>
            <person name="Yonemitsu M.A."/>
            <person name="Giersch R.M."/>
            <person name="Beal B.F."/>
            <person name="Arriagada G."/>
            <person name="Davis B.W."/>
            <person name="Ostrander E.A."/>
            <person name="Goff S.P."/>
            <person name="Metzger M.J."/>
        </authorList>
    </citation>
    <scope>NUCLEOTIDE SEQUENCE</scope>
    <source>
        <strain evidence="4">MELC-2E11</strain>
        <tissue evidence="4">Siphon/mantle</tissue>
    </source>
</reference>
<dbReference type="Pfam" id="PF00619">
    <property type="entry name" value="CARD"/>
    <property type="match status" value="1"/>
</dbReference>
<feature type="compositionally biased region" description="Basic residues" evidence="2">
    <location>
        <begin position="402"/>
        <end position="418"/>
    </location>
</feature>
<protein>
    <recommendedName>
        <fullName evidence="3">CARD domain-containing protein</fullName>
    </recommendedName>
</protein>
<dbReference type="CDD" id="cd01671">
    <property type="entry name" value="CARD"/>
    <property type="match status" value="1"/>
</dbReference>
<dbReference type="Gene3D" id="1.10.533.10">
    <property type="entry name" value="Death Domain, Fas"/>
    <property type="match status" value="1"/>
</dbReference>
<evidence type="ECO:0000256" key="2">
    <source>
        <dbReference type="SAM" id="MobiDB-lite"/>
    </source>
</evidence>
<feature type="coiled-coil region" evidence="1">
    <location>
        <begin position="223"/>
        <end position="347"/>
    </location>
</feature>
<evidence type="ECO:0000313" key="5">
    <source>
        <dbReference type="Proteomes" id="UP001164746"/>
    </source>
</evidence>
<name>A0ABY7FAC6_MYAAR</name>
<accession>A0ABY7FAC6</accession>
<dbReference type="SMART" id="SM00114">
    <property type="entry name" value="CARD"/>
    <property type="match status" value="1"/>
</dbReference>
<evidence type="ECO:0000313" key="4">
    <source>
        <dbReference type="EMBL" id="WAR17751.1"/>
    </source>
</evidence>
<dbReference type="InterPro" id="IPR011029">
    <property type="entry name" value="DEATH-like_dom_sf"/>
</dbReference>
<dbReference type="PANTHER" id="PTHR15034">
    <property type="entry name" value="DEATH DOMAIN-CONTAINING PROTEIN CRADD"/>
    <property type="match status" value="1"/>
</dbReference>
<dbReference type="InterPro" id="IPR037939">
    <property type="entry name" value="CRADD"/>
</dbReference>
<feature type="region of interest" description="Disordered" evidence="2">
    <location>
        <begin position="394"/>
        <end position="451"/>
    </location>
</feature>
<dbReference type="PANTHER" id="PTHR15034:SF5">
    <property type="entry name" value="DEATH DOMAIN-CONTAINING PROTEIN CRADD"/>
    <property type="match status" value="1"/>
</dbReference>
<dbReference type="SUPFAM" id="SSF47986">
    <property type="entry name" value="DEATH domain"/>
    <property type="match status" value="1"/>
</dbReference>
<dbReference type="InterPro" id="IPR001315">
    <property type="entry name" value="CARD"/>
</dbReference>
<evidence type="ECO:0000256" key="1">
    <source>
        <dbReference type="SAM" id="Coils"/>
    </source>
</evidence>
<sequence>MNESQRRTLRIHNPDLTRDLDITADMTAKFLHYGIFNEDMIEEIKAEKTRKERVSKMLLLLTRRGPRAFDMFVHALQDTYYWLADDLKKTHHKIALKTEPDMLTLKERVDIYVHEQFGNKKRLCEEDKKDIRKFLYKHLKNPENDLIYVHDHRRNSLDSTVDAAQLDASAVNAKDIENSVLKKVYGMFKKDMNATDEEVKSENMDSNESECDFDDNEMEEITLEMIESKVKEMDKNVEDLQNEIKGCFSVLGLDNCEYALHDVLETYVENREHEKEEFANMKHKLDALERKRNKLEQTLNDKEEELKGTINRLANATHETERVKHLMQDLEIKCERLEKIHVKHMEKQQTLMTLKNMVNDLSPIRRQNQEKRHIPAYDDVDGSVVQTDYLQLPKIGQSQSHSHARRSRSRHSKQSRKSMGREKSSSNNHHQLPVSVCPPISMKGDDRPWKY</sequence>
<dbReference type="EMBL" id="CP111021">
    <property type="protein sequence ID" value="WAR17751.1"/>
    <property type="molecule type" value="Genomic_DNA"/>
</dbReference>
<organism evidence="4 5">
    <name type="scientific">Mya arenaria</name>
    <name type="common">Soft-shell clam</name>
    <dbReference type="NCBI Taxonomy" id="6604"/>
    <lineage>
        <taxon>Eukaryota</taxon>
        <taxon>Metazoa</taxon>
        <taxon>Spiralia</taxon>
        <taxon>Lophotrochozoa</taxon>
        <taxon>Mollusca</taxon>
        <taxon>Bivalvia</taxon>
        <taxon>Autobranchia</taxon>
        <taxon>Heteroconchia</taxon>
        <taxon>Euheterodonta</taxon>
        <taxon>Imparidentia</taxon>
        <taxon>Neoheterodontei</taxon>
        <taxon>Myida</taxon>
        <taxon>Myoidea</taxon>
        <taxon>Myidae</taxon>
        <taxon>Mya</taxon>
    </lineage>
</organism>
<dbReference type="Proteomes" id="UP001164746">
    <property type="component" value="Chromosome 10"/>
</dbReference>
<keyword evidence="5" id="KW-1185">Reference proteome</keyword>